<reference evidence="3 5" key="1">
    <citation type="submission" date="2023-05" db="EMBL/GenBank/DDBJ databases">
        <title>Cataloging the Phylogenetic Diversity of Human Bladder Bacteria.</title>
        <authorList>
            <person name="Du J."/>
        </authorList>
    </citation>
    <scope>NUCLEOTIDE SEQUENCE</scope>
    <source>
        <strain evidence="3">UMB6789</strain>
        <strain evidence="2 5">UMB6972</strain>
    </source>
</reference>
<name>A0AAP7B653_GARVA</name>
<dbReference type="PANTHER" id="PTHR43649:SF12">
    <property type="entry name" value="DIACETYLCHITOBIOSE BINDING PROTEIN DASA"/>
    <property type="match status" value="1"/>
</dbReference>
<feature type="signal peptide" evidence="1">
    <location>
        <begin position="1"/>
        <end position="28"/>
    </location>
</feature>
<dbReference type="Gene3D" id="3.40.190.10">
    <property type="entry name" value="Periplasmic binding protein-like II"/>
    <property type="match status" value="1"/>
</dbReference>
<dbReference type="CDD" id="cd13585">
    <property type="entry name" value="PBP2_TMBP_like"/>
    <property type="match status" value="1"/>
</dbReference>
<dbReference type="SUPFAM" id="SSF53850">
    <property type="entry name" value="Periplasmic binding protein-like II"/>
    <property type="match status" value="1"/>
</dbReference>
<keyword evidence="1" id="KW-0732">Signal</keyword>
<gene>
    <name evidence="2" type="ORF">QP355_02115</name>
    <name evidence="3" type="ORF">QP372_02275</name>
</gene>
<evidence type="ECO:0000313" key="4">
    <source>
        <dbReference type="Proteomes" id="UP001237784"/>
    </source>
</evidence>
<dbReference type="InterPro" id="IPR050490">
    <property type="entry name" value="Bact_solute-bd_prot1"/>
</dbReference>
<organism evidence="3 4">
    <name type="scientific">Gardnerella vaginalis</name>
    <dbReference type="NCBI Taxonomy" id="2702"/>
    <lineage>
        <taxon>Bacteria</taxon>
        <taxon>Bacillati</taxon>
        <taxon>Actinomycetota</taxon>
        <taxon>Actinomycetes</taxon>
        <taxon>Bifidobacteriales</taxon>
        <taxon>Bifidobacteriaceae</taxon>
        <taxon>Gardnerella</taxon>
    </lineage>
</organism>
<feature type="chain" id="PRO_5042819396" evidence="1">
    <location>
        <begin position="29"/>
        <end position="407"/>
    </location>
</feature>
<dbReference type="Pfam" id="PF01547">
    <property type="entry name" value="SBP_bac_1"/>
    <property type="match status" value="1"/>
</dbReference>
<evidence type="ECO:0000256" key="1">
    <source>
        <dbReference type="SAM" id="SignalP"/>
    </source>
</evidence>
<dbReference type="PROSITE" id="PS51257">
    <property type="entry name" value="PROKAR_LIPOPROTEIN"/>
    <property type="match status" value="1"/>
</dbReference>
<dbReference type="RefSeq" id="WP_075038418.1">
    <property type="nucleotide sequence ID" value="NZ_CP033836.1"/>
</dbReference>
<dbReference type="AlphaFoldDB" id="A0AAP7B653"/>
<sequence>MKKSSILFACALIASTSMLLSGCGSSTADNSKVQLRFATWDVAEDVDRQQQLVDKFNSENKDVHVTLEAYGKDFDAKISAGMGSHDAPDVMYMWNYPGYANGLEPLDSYIKKEGKSYKDAFYPTLWNYNSYDGKTLGLPVGFTTHALYYNKDIFKKAGVEEPTNNWTWDDVRSASKKILKKTGVKGFAYQMKPDPYDFEMYLWSNGAKYTDKNGNLKGNVNSDKALEAFKLFQDMGKEGIAVATESNGTDEFRSGNVAMFVYGAWALNTFDKDGLNYGIVNIPSFDHAKKKSVSILSSSGVAMSKNSKHKDLAWKFMKFWTNDEANKSRIGTELPVRISVVKSEGMNKKPHYRPFYDMLQLSDGFTPASFIVKDWSKKSDQLSLAFEKMYNPSSSVSPKDALSEVLK</sequence>
<dbReference type="PANTHER" id="PTHR43649">
    <property type="entry name" value="ARABINOSE-BINDING PROTEIN-RELATED"/>
    <property type="match status" value="1"/>
</dbReference>
<dbReference type="InterPro" id="IPR006059">
    <property type="entry name" value="SBP"/>
</dbReference>
<accession>A0AAP7B653</accession>
<dbReference type="EMBL" id="JASOME010000002">
    <property type="protein sequence ID" value="MDK7063348.1"/>
    <property type="molecule type" value="Genomic_DNA"/>
</dbReference>
<evidence type="ECO:0000313" key="3">
    <source>
        <dbReference type="EMBL" id="MDK7063348.1"/>
    </source>
</evidence>
<comment type="caution">
    <text evidence="3">The sequence shown here is derived from an EMBL/GenBank/DDBJ whole genome shotgun (WGS) entry which is preliminary data.</text>
</comment>
<evidence type="ECO:0000313" key="2">
    <source>
        <dbReference type="EMBL" id="MDK6861446.1"/>
    </source>
</evidence>
<dbReference type="Proteomes" id="UP001237784">
    <property type="component" value="Unassembled WGS sequence"/>
</dbReference>
<protein>
    <submittedName>
        <fullName evidence="3">Sugar ABC transporter substrate-binding protein</fullName>
    </submittedName>
</protein>
<dbReference type="Proteomes" id="UP001238969">
    <property type="component" value="Unassembled WGS sequence"/>
</dbReference>
<proteinExistence type="predicted"/>
<dbReference type="EMBL" id="JASOLZ010000002">
    <property type="protein sequence ID" value="MDK6861446.1"/>
    <property type="molecule type" value="Genomic_DNA"/>
</dbReference>
<evidence type="ECO:0000313" key="5">
    <source>
        <dbReference type="Proteomes" id="UP001238969"/>
    </source>
</evidence>